<keyword evidence="9" id="KW-0744">Spermatogenesis</keyword>
<dbReference type="InterPro" id="IPR036770">
    <property type="entry name" value="Ankyrin_rpt-contain_sf"/>
</dbReference>
<dbReference type="GO" id="GO:0051321">
    <property type="term" value="P:meiotic cell cycle"/>
    <property type="evidence" value="ECO:0007669"/>
    <property type="project" value="UniProtKB-KW"/>
</dbReference>
<keyword evidence="18" id="KW-1185">Reference proteome</keyword>
<dbReference type="Ensembl" id="ENSCINT00000033655.1">
    <property type="protein sequence ID" value="ENSCINP00000033229.1"/>
    <property type="gene ID" value="ENSCING00000019460.1"/>
</dbReference>
<dbReference type="STRING" id="7719.ENSCINP00000033229"/>
<reference evidence="18" key="1">
    <citation type="journal article" date="2002" name="Science">
        <title>The draft genome of Ciona intestinalis: insights into chordate and vertebrate origins.</title>
        <authorList>
            <person name="Dehal P."/>
            <person name="Satou Y."/>
            <person name="Campbell R.K."/>
            <person name="Chapman J."/>
            <person name="Degnan B."/>
            <person name="De Tomaso A."/>
            <person name="Davidson B."/>
            <person name="Di Gregorio A."/>
            <person name="Gelpke M."/>
            <person name="Goodstein D.M."/>
            <person name="Harafuji N."/>
            <person name="Hastings K.E."/>
            <person name="Ho I."/>
            <person name="Hotta K."/>
            <person name="Huang W."/>
            <person name="Kawashima T."/>
            <person name="Lemaire P."/>
            <person name="Martinez D."/>
            <person name="Meinertzhagen I.A."/>
            <person name="Necula S."/>
            <person name="Nonaka M."/>
            <person name="Putnam N."/>
            <person name="Rash S."/>
            <person name="Saiga H."/>
            <person name="Satake M."/>
            <person name="Terry A."/>
            <person name="Yamada L."/>
            <person name="Wang H.G."/>
            <person name="Awazu S."/>
            <person name="Azumi K."/>
            <person name="Boore J."/>
            <person name="Branno M."/>
            <person name="Chin-Bow S."/>
            <person name="DeSantis R."/>
            <person name="Doyle S."/>
            <person name="Francino P."/>
            <person name="Keys D.N."/>
            <person name="Haga S."/>
            <person name="Hayashi H."/>
            <person name="Hino K."/>
            <person name="Imai K.S."/>
            <person name="Inaba K."/>
            <person name="Kano S."/>
            <person name="Kobayashi K."/>
            <person name="Kobayashi M."/>
            <person name="Lee B.I."/>
            <person name="Makabe K.W."/>
            <person name="Manohar C."/>
            <person name="Matassi G."/>
            <person name="Medina M."/>
            <person name="Mochizuki Y."/>
            <person name="Mount S."/>
            <person name="Morishita T."/>
            <person name="Miura S."/>
            <person name="Nakayama A."/>
            <person name="Nishizaka S."/>
            <person name="Nomoto H."/>
            <person name="Ohta F."/>
            <person name="Oishi K."/>
            <person name="Rigoutsos I."/>
            <person name="Sano M."/>
            <person name="Sasaki A."/>
            <person name="Sasakura Y."/>
            <person name="Shoguchi E."/>
            <person name="Shin-i T."/>
            <person name="Spagnuolo A."/>
            <person name="Stainier D."/>
            <person name="Suzuki M.M."/>
            <person name="Tassy O."/>
            <person name="Takatori N."/>
            <person name="Tokuoka M."/>
            <person name="Yagi K."/>
            <person name="Yoshizaki F."/>
            <person name="Wada S."/>
            <person name="Zhang C."/>
            <person name="Hyatt P.D."/>
            <person name="Larimer F."/>
            <person name="Detter C."/>
            <person name="Doggett N."/>
            <person name="Glavina T."/>
            <person name="Hawkins T."/>
            <person name="Richardson P."/>
            <person name="Lucas S."/>
            <person name="Kohara Y."/>
            <person name="Levine M."/>
            <person name="Satoh N."/>
            <person name="Rokhsar D.S."/>
        </authorList>
    </citation>
    <scope>NUCLEOTIDE SEQUENCE [LARGE SCALE GENOMIC DNA]</scope>
</reference>
<evidence type="ECO:0000256" key="5">
    <source>
        <dbReference type="ARBA" id="ARBA00022490"/>
    </source>
</evidence>
<dbReference type="SUPFAM" id="SSF47769">
    <property type="entry name" value="SAM/Pointed domain"/>
    <property type="match status" value="1"/>
</dbReference>
<keyword evidence="6" id="KW-0597">Phosphoprotein</keyword>
<evidence type="ECO:0000256" key="14">
    <source>
        <dbReference type="PROSITE-ProRule" id="PRU00023"/>
    </source>
</evidence>
<evidence type="ECO:0000313" key="17">
    <source>
        <dbReference type="Ensembl" id="ENSCINP00000033229.1"/>
    </source>
</evidence>
<evidence type="ECO:0000256" key="9">
    <source>
        <dbReference type="ARBA" id="ARBA00022871"/>
    </source>
</evidence>
<dbReference type="Gene3D" id="1.10.150.50">
    <property type="entry name" value="Transcription Factor, Ets-1"/>
    <property type="match status" value="1"/>
</dbReference>
<accession>H2XU95</accession>
<dbReference type="PROSITE" id="PS50297">
    <property type="entry name" value="ANK_REP_REGION"/>
    <property type="match status" value="1"/>
</dbReference>
<dbReference type="SUPFAM" id="SSF48403">
    <property type="entry name" value="Ankyrin repeat"/>
    <property type="match status" value="1"/>
</dbReference>
<evidence type="ECO:0000256" key="13">
    <source>
        <dbReference type="ARBA" id="ARBA00030354"/>
    </source>
</evidence>
<keyword evidence="11" id="KW-0943">RNA-mediated gene silencing</keyword>
<evidence type="ECO:0000256" key="1">
    <source>
        <dbReference type="ARBA" id="ARBA00004496"/>
    </source>
</evidence>
<dbReference type="Proteomes" id="UP000008144">
    <property type="component" value="Chromosome 9"/>
</dbReference>
<feature type="repeat" description="ANK" evidence="14">
    <location>
        <begin position="33"/>
        <end position="65"/>
    </location>
</feature>
<dbReference type="InParanoid" id="H2XU95"/>
<dbReference type="InterPro" id="IPR002110">
    <property type="entry name" value="Ankyrin_rpt"/>
</dbReference>
<dbReference type="AlphaFoldDB" id="H2XU95"/>
<dbReference type="GO" id="GO:0005737">
    <property type="term" value="C:cytoplasm"/>
    <property type="evidence" value="ECO:0007669"/>
    <property type="project" value="UniProtKB-SubCell"/>
</dbReference>
<dbReference type="OMA" id="NINACIQ"/>
<dbReference type="PROSITE" id="PS50105">
    <property type="entry name" value="SAM_DOMAIN"/>
    <property type="match status" value="1"/>
</dbReference>
<evidence type="ECO:0000256" key="6">
    <source>
        <dbReference type="ARBA" id="ARBA00022553"/>
    </source>
</evidence>
<evidence type="ECO:0000256" key="15">
    <source>
        <dbReference type="SAM" id="MobiDB-lite"/>
    </source>
</evidence>
<evidence type="ECO:0000256" key="10">
    <source>
        <dbReference type="ARBA" id="ARBA00023043"/>
    </source>
</evidence>
<reference evidence="17" key="3">
    <citation type="submission" date="2025-08" db="UniProtKB">
        <authorList>
            <consortium name="Ensembl"/>
        </authorList>
    </citation>
    <scope>IDENTIFICATION</scope>
</reference>
<evidence type="ECO:0000256" key="11">
    <source>
        <dbReference type="ARBA" id="ARBA00023158"/>
    </source>
</evidence>
<dbReference type="InterPro" id="IPR042650">
    <property type="entry name" value="Asz1_SAM"/>
</dbReference>
<dbReference type="GO" id="GO:0030154">
    <property type="term" value="P:cell differentiation"/>
    <property type="evidence" value="ECO:0007669"/>
    <property type="project" value="UniProtKB-KW"/>
</dbReference>
<feature type="domain" description="SAM" evidence="16">
    <location>
        <begin position="166"/>
        <end position="229"/>
    </location>
</feature>
<evidence type="ECO:0000256" key="8">
    <source>
        <dbReference type="ARBA" id="ARBA00022782"/>
    </source>
</evidence>
<dbReference type="Pfam" id="PF00536">
    <property type="entry name" value="SAM_1"/>
    <property type="match status" value="1"/>
</dbReference>
<proteinExistence type="predicted"/>
<dbReference type="Pfam" id="PF12796">
    <property type="entry name" value="Ank_2"/>
    <property type="match status" value="1"/>
</dbReference>
<evidence type="ECO:0000256" key="3">
    <source>
        <dbReference type="ARBA" id="ARBA00020117"/>
    </source>
</evidence>
<keyword evidence="4" id="KW-0217">Developmental protein</keyword>
<keyword evidence="12" id="KW-0469">Meiosis</keyword>
<feature type="region of interest" description="Disordered" evidence="15">
    <location>
        <begin position="86"/>
        <end position="113"/>
    </location>
</feature>
<dbReference type="SMART" id="SM00248">
    <property type="entry name" value="ANK"/>
    <property type="match status" value="1"/>
</dbReference>
<keyword evidence="8" id="KW-0221">Differentiation</keyword>
<dbReference type="Gene3D" id="1.25.40.20">
    <property type="entry name" value="Ankyrin repeat-containing domain"/>
    <property type="match status" value="1"/>
</dbReference>
<evidence type="ECO:0000256" key="12">
    <source>
        <dbReference type="ARBA" id="ARBA00023254"/>
    </source>
</evidence>
<keyword evidence="10 14" id="KW-0040">ANK repeat</keyword>
<evidence type="ECO:0000256" key="4">
    <source>
        <dbReference type="ARBA" id="ARBA00022473"/>
    </source>
</evidence>
<keyword evidence="5" id="KW-0963">Cytoplasm</keyword>
<comment type="subunit">
    <text evidence="2">Interacts with DDX4, PIWIL1, RANBP9 and TDRD1.</text>
</comment>
<dbReference type="PROSITE" id="PS50088">
    <property type="entry name" value="ANK_REPEAT"/>
    <property type="match status" value="1"/>
</dbReference>
<reference evidence="17" key="2">
    <citation type="journal article" date="2008" name="Genome Biol.">
        <title>Improved genome assembly and evidence-based global gene model set for the chordate Ciona intestinalis: new insight into intron and operon populations.</title>
        <authorList>
            <person name="Satou Y."/>
            <person name="Mineta K."/>
            <person name="Ogasawara M."/>
            <person name="Sasakura Y."/>
            <person name="Shoguchi E."/>
            <person name="Ueno K."/>
            <person name="Yamada L."/>
            <person name="Matsumoto J."/>
            <person name="Wasserscheid J."/>
            <person name="Dewar K."/>
            <person name="Wiley G.B."/>
            <person name="Macmil S.L."/>
            <person name="Roe B.A."/>
            <person name="Zeller R.W."/>
            <person name="Hastings K.E."/>
            <person name="Lemaire P."/>
            <person name="Lindquist E."/>
            <person name="Endo T."/>
            <person name="Hotta K."/>
            <person name="Inaba K."/>
        </authorList>
    </citation>
    <scope>NUCLEOTIDE SEQUENCE [LARGE SCALE GENOMIC DNA]</scope>
    <source>
        <strain evidence="17">wild type</strain>
    </source>
</reference>
<keyword evidence="7" id="KW-0677">Repeat</keyword>
<comment type="subcellular location">
    <subcellularLocation>
        <location evidence="1">Cytoplasm</location>
    </subcellularLocation>
</comment>
<dbReference type="GeneTree" id="ENSGT00880000138051"/>
<evidence type="ECO:0000256" key="7">
    <source>
        <dbReference type="ARBA" id="ARBA00022737"/>
    </source>
</evidence>
<feature type="compositionally biased region" description="Basic and acidic residues" evidence="15">
    <location>
        <begin position="86"/>
        <end position="105"/>
    </location>
</feature>
<dbReference type="GO" id="GO:0031047">
    <property type="term" value="P:regulatory ncRNA-mediated gene silencing"/>
    <property type="evidence" value="ECO:0007669"/>
    <property type="project" value="UniProtKB-KW"/>
</dbReference>
<dbReference type="InterPro" id="IPR001660">
    <property type="entry name" value="SAM"/>
</dbReference>
<dbReference type="InterPro" id="IPR013761">
    <property type="entry name" value="SAM/pointed_sf"/>
</dbReference>
<name>H2XU95_CIOIN</name>
<evidence type="ECO:0000256" key="2">
    <source>
        <dbReference type="ARBA" id="ARBA00011479"/>
    </source>
</evidence>
<dbReference type="PANTHER" id="PTHR24157:SF3">
    <property type="entry name" value="ANKYRIN REPEAT, SAM AND BASIC LEUCINE ZIPPER DOMAIN-CONTAINING PROTEIN 1"/>
    <property type="match status" value="1"/>
</dbReference>
<dbReference type="GO" id="GO:0007283">
    <property type="term" value="P:spermatogenesis"/>
    <property type="evidence" value="ECO:0007669"/>
    <property type="project" value="UniProtKB-KW"/>
</dbReference>
<dbReference type="PANTHER" id="PTHR24157">
    <property type="entry name" value="ANKYRIN REPEAT, SAM AND BASIC LEUCINE ZIPPER DOMAIN-CONTAINING PROTEIN 1"/>
    <property type="match status" value="1"/>
</dbReference>
<dbReference type="FunFam" id="1.10.150.50:FF:000089">
    <property type="entry name" value="Ankyrin repeat, SAM and basic leucine zipper domain-containing 1"/>
    <property type="match status" value="1"/>
</dbReference>
<reference evidence="17" key="4">
    <citation type="submission" date="2025-09" db="UniProtKB">
        <authorList>
            <consortium name="Ensembl"/>
        </authorList>
    </citation>
    <scope>IDENTIFICATION</scope>
</reference>
<sequence>MYASKHGNINACIQLLVEMLVQDQNKINAKDNKGWTALDWAIFKGNQEIVKRLLESGADICTFHEISHFAENLIELLNKVMPCKSEDNDKSVDKREYNTNNEDKSSQMPDKVNSNEDAGIDVNKLCNTSSIYENIFDSQSEQLNDESKNEVYFLKPSANVSDQTFQKFGQLELFLCGLELSHLIPLFYDHDVRFEQLLYLTIEDLITIGVYQLGARKRILDSIKDWHSSTWKEGSLP</sequence>
<evidence type="ECO:0000313" key="18">
    <source>
        <dbReference type="Proteomes" id="UP000008144"/>
    </source>
</evidence>
<dbReference type="EMBL" id="EAAA01002850">
    <property type="status" value="NOT_ANNOTATED_CDS"/>
    <property type="molecule type" value="Genomic_DNA"/>
</dbReference>
<evidence type="ECO:0000259" key="16">
    <source>
        <dbReference type="PROSITE" id="PS50105"/>
    </source>
</evidence>
<dbReference type="HOGENOM" id="CLU_1172934_0_0_1"/>
<dbReference type="CDD" id="cd09521">
    <property type="entry name" value="SAM_ASZ1"/>
    <property type="match status" value="1"/>
</dbReference>
<dbReference type="FunFam" id="1.25.40.20:FF:001059">
    <property type="entry name" value="Predicted protein"/>
    <property type="match status" value="1"/>
</dbReference>
<organism evidence="17 18">
    <name type="scientific">Ciona intestinalis</name>
    <name type="common">Transparent sea squirt</name>
    <name type="synonym">Ascidia intestinalis</name>
    <dbReference type="NCBI Taxonomy" id="7719"/>
    <lineage>
        <taxon>Eukaryota</taxon>
        <taxon>Metazoa</taxon>
        <taxon>Chordata</taxon>
        <taxon>Tunicata</taxon>
        <taxon>Ascidiacea</taxon>
        <taxon>Phlebobranchia</taxon>
        <taxon>Cionidae</taxon>
        <taxon>Ciona</taxon>
    </lineage>
</organism>
<protein>
    <recommendedName>
        <fullName evidence="3">Ankyrin repeat, SAM and basic leucine zipper domain-containing protein 1</fullName>
    </recommendedName>
    <alternativeName>
        <fullName evidence="13">Germ cell-specific ankyrin, SAM and basic leucine zipper domain-containing protein</fullName>
    </alternativeName>
</protein>